<reference evidence="3" key="1">
    <citation type="journal article" date="2019" name="Int. J. Syst. Evol. Microbiol.">
        <title>The Global Catalogue of Microorganisms (GCM) 10K type strain sequencing project: providing services to taxonomists for standard genome sequencing and annotation.</title>
        <authorList>
            <consortium name="The Broad Institute Genomics Platform"/>
            <consortium name="The Broad Institute Genome Sequencing Center for Infectious Disease"/>
            <person name="Wu L."/>
            <person name="Ma J."/>
        </authorList>
    </citation>
    <scope>NUCLEOTIDE SEQUENCE [LARGE SCALE GENOMIC DNA]</scope>
    <source>
        <strain evidence="3">JCM 3325</strain>
    </source>
</reference>
<evidence type="ECO:0000313" key="2">
    <source>
        <dbReference type="EMBL" id="GAA2404948.1"/>
    </source>
</evidence>
<name>A0ABP5VJF8_9ACTN</name>
<sequence length="143" mass="15793">MYRPKPLSGRQGGAGGMSVMESELWFTVEDLAASVRFFTSHLRFHEALTGDGFTCLVRDDAAVDIVLRQRAAELPPRPAAGRPGVTVSFTVTGIIAEHERLRREDAPITTPLREAPWGEWQLRLTDPNGIVVQLVEWVPPAGF</sequence>
<dbReference type="InterPro" id="IPR029068">
    <property type="entry name" value="Glyas_Bleomycin-R_OHBP_Dase"/>
</dbReference>
<dbReference type="Proteomes" id="UP001501231">
    <property type="component" value="Unassembled WGS sequence"/>
</dbReference>
<evidence type="ECO:0000313" key="3">
    <source>
        <dbReference type="Proteomes" id="UP001501231"/>
    </source>
</evidence>
<gene>
    <name evidence="2" type="ORF">GCM10010191_10870</name>
</gene>
<proteinExistence type="predicted"/>
<dbReference type="InterPro" id="IPR004360">
    <property type="entry name" value="Glyas_Fos-R_dOase_dom"/>
</dbReference>
<keyword evidence="3" id="KW-1185">Reference proteome</keyword>
<dbReference type="InterPro" id="IPR037523">
    <property type="entry name" value="VOC_core"/>
</dbReference>
<feature type="domain" description="VOC" evidence="1">
    <location>
        <begin position="16"/>
        <end position="137"/>
    </location>
</feature>
<dbReference type="PROSITE" id="PS51819">
    <property type="entry name" value="VOC"/>
    <property type="match status" value="1"/>
</dbReference>
<comment type="caution">
    <text evidence="2">The sequence shown here is derived from an EMBL/GenBank/DDBJ whole genome shotgun (WGS) entry which is preliminary data.</text>
</comment>
<dbReference type="EMBL" id="BAAARW010000003">
    <property type="protein sequence ID" value="GAA2404948.1"/>
    <property type="molecule type" value="Genomic_DNA"/>
</dbReference>
<organism evidence="2 3">
    <name type="scientific">Actinomadura vinacea</name>
    <dbReference type="NCBI Taxonomy" id="115336"/>
    <lineage>
        <taxon>Bacteria</taxon>
        <taxon>Bacillati</taxon>
        <taxon>Actinomycetota</taxon>
        <taxon>Actinomycetes</taxon>
        <taxon>Streptosporangiales</taxon>
        <taxon>Thermomonosporaceae</taxon>
        <taxon>Actinomadura</taxon>
    </lineage>
</organism>
<evidence type="ECO:0000259" key="1">
    <source>
        <dbReference type="PROSITE" id="PS51819"/>
    </source>
</evidence>
<dbReference type="Pfam" id="PF00903">
    <property type="entry name" value="Glyoxalase"/>
    <property type="match status" value="1"/>
</dbReference>
<dbReference type="Gene3D" id="3.10.180.10">
    <property type="entry name" value="2,3-Dihydroxybiphenyl 1,2-Dioxygenase, domain 1"/>
    <property type="match status" value="1"/>
</dbReference>
<accession>A0ABP5VJF8</accession>
<dbReference type="SUPFAM" id="SSF54593">
    <property type="entry name" value="Glyoxalase/Bleomycin resistance protein/Dihydroxybiphenyl dioxygenase"/>
    <property type="match status" value="1"/>
</dbReference>
<protein>
    <recommendedName>
        <fullName evidence="1">VOC domain-containing protein</fullName>
    </recommendedName>
</protein>